<reference evidence="1" key="1">
    <citation type="submission" date="2023-08" db="EMBL/GenBank/DDBJ databases">
        <authorList>
            <person name="Chen Y."/>
            <person name="Shah S."/>
            <person name="Dougan E. K."/>
            <person name="Thang M."/>
            <person name="Chan C."/>
        </authorList>
    </citation>
    <scope>NUCLEOTIDE SEQUENCE</scope>
</reference>
<comment type="caution">
    <text evidence="1">The sequence shown here is derived from an EMBL/GenBank/DDBJ whole genome shotgun (WGS) entry which is preliminary data.</text>
</comment>
<protein>
    <submittedName>
        <fullName evidence="1">Uncharacterized protein</fullName>
    </submittedName>
</protein>
<dbReference type="EMBL" id="CAUJNA010000572">
    <property type="protein sequence ID" value="CAJ1378837.1"/>
    <property type="molecule type" value="Genomic_DNA"/>
</dbReference>
<dbReference type="Proteomes" id="UP001178507">
    <property type="component" value="Unassembled WGS sequence"/>
</dbReference>
<accession>A0AA36I0K6</accession>
<dbReference type="AlphaFoldDB" id="A0AA36I0K6"/>
<keyword evidence="2" id="KW-1185">Reference proteome</keyword>
<evidence type="ECO:0000313" key="1">
    <source>
        <dbReference type="EMBL" id="CAJ1378837.1"/>
    </source>
</evidence>
<organism evidence="1 2">
    <name type="scientific">Effrenium voratum</name>
    <dbReference type="NCBI Taxonomy" id="2562239"/>
    <lineage>
        <taxon>Eukaryota</taxon>
        <taxon>Sar</taxon>
        <taxon>Alveolata</taxon>
        <taxon>Dinophyceae</taxon>
        <taxon>Suessiales</taxon>
        <taxon>Symbiodiniaceae</taxon>
        <taxon>Effrenium</taxon>
    </lineage>
</organism>
<sequence>MPGQCVFCAASRCPGLPKLQLNPAFASMAICGTRVRVFAVHTASWCPEFTQCLWSFGLHLPACWFGPQGCRSTRQAVSAVCTIGTGLTPTLLPIVPVRSGEPLVVACVECALVRPACHLTVPALPETCCSFCVAGLSGCVCKRGSWRCTDHTPFSELSVVSGIEYCL</sequence>
<name>A0AA36I0K6_9DINO</name>
<proteinExistence type="predicted"/>
<evidence type="ECO:0000313" key="2">
    <source>
        <dbReference type="Proteomes" id="UP001178507"/>
    </source>
</evidence>
<gene>
    <name evidence="1" type="ORF">EVOR1521_LOCUS7238</name>
</gene>